<dbReference type="PANTHER" id="PTHR43297:SF2">
    <property type="entry name" value="DIPEPTIDE TRANSPORT ATP-BINDING PROTEIN DPPD"/>
    <property type="match status" value="1"/>
</dbReference>
<dbReference type="CDD" id="cd03257">
    <property type="entry name" value="ABC_NikE_OppD_transporters"/>
    <property type="match status" value="2"/>
</dbReference>
<dbReference type="PROSITE" id="PS50893">
    <property type="entry name" value="ABC_TRANSPORTER_2"/>
    <property type="match status" value="2"/>
</dbReference>
<comment type="caution">
    <text evidence="10">The sequence shown here is derived from an EMBL/GenBank/DDBJ whole genome shotgun (WGS) entry which is preliminary data.</text>
</comment>
<dbReference type="InterPro" id="IPR027417">
    <property type="entry name" value="P-loop_NTPase"/>
</dbReference>
<dbReference type="NCBIfam" id="NF007739">
    <property type="entry name" value="PRK10419.1"/>
    <property type="match status" value="2"/>
</dbReference>
<dbReference type="GO" id="GO:0005524">
    <property type="term" value="F:ATP binding"/>
    <property type="evidence" value="ECO:0007669"/>
    <property type="project" value="UniProtKB-KW"/>
</dbReference>
<proteinExistence type="inferred from homology"/>
<dbReference type="Gene3D" id="3.40.50.300">
    <property type="entry name" value="P-loop containing nucleotide triphosphate hydrolases"/>
    <property type="match status" value="2"/>
</dbReference>
<dbReference type="InterPro" id="IPR003439">
    <property type="entry name" value="ABC_transporter-like_ATP-bd"/>
</dbReference>
<evidence type="ECO:0000256" key="7">
    <source>
        <dbReference type="ARBA" id="ARBA00023136"/>
    </source>
</evidence>
<keyword evidence="6 10" id="KW-0067">ATP-binding</keyword>
<evidence type="ECO:0000256" key="5">
    <source>
        <dbReference type="ARBA" id="ARBA00022741"/>
    </source>
</evidence>
<evidence type="ECO:0000256" key="6">
    <source>
        <dbReference type="ARBA" id="ARBA00022840"/>
    </source>
</evidence>
<dbReference type="InterPro" id="IPR003593">
    <property type="entry name" value="AAA+_ATPase"/>
</dbReference>
<evidence type="ECO:0000256" key="1">
    <source>
        <dbReference type="ARBA" id="ARBA00004202"/>
    </source>
</evidence>
<dbReference type="SUPFAM" id="SSF52540">
    <property type="entry name" value="P-loop containing nucleoside triphosphate hydrolases"/>
    <property type="match status" value="2"/>
</dbReference>
<gene>
    <name evidence="10" type="ORF">NFC73_08870</name>
</gene>
<evidence type="ECO:0000259" key="9">
    <source>
        <dbReference type="PROSITE" id="PS50893"/>
    </source>
</evidence>
<dbReference type="Proteomes" id="UP001524318">
    <property type="component" value="Unassembled WGS sequence"/>
</dbReference>
<dbReference type="InterPro" id="IPR050388">
    <property type="entry name" value="ABC_Ni/Peptide_Import"/>
</dbReference>
<reference evidence="10 11" key="1">
    <citation type="submission" date="2022-06" db="EMBL/GenBank/DDBJ databases">
        <title>Pseudarthrobacter sp. strain RMG13 Genome sequencing and assembly.</title>
        <authorList>
            <person name="Kim I."/>
        </authorList>
    </citation>
    <scope>NUCLEOTIDE SEQUENCE [LARGE SCALE GENOMIC DNA]</scope>
    <source>
        <strain evidence="10 11">RMG13</strain>
    </source>
</reference>
<evidence type="ECO:0000256" key="3">
    <source>
        <dbReference type="ARBA" id="ARBA00022448"/>
    </source>
</evidence>
<evidence type="ECO:0000313" key="11">
    <source>
        <dbReference type="Proteomes" id="UP001524318"/>
    </source>
</evidence>
<keyword evidence="3" id="KW-0813">Transport</keyword>
<evidence type="ECO:0000256" key="2">
    <source>
        <dbReference type="ARBA" id="ARBA00005417"/>
    </source>
</evidence>
<dbReference type="Pfam" id="PF00005">
    <property type="entry name" value="ABC_tran"/>
    <property type="match status" value="2"/>
</dbReference>
<dbReference type="Pfam" id="PF08352">
    <property type="entry name" value="oligo_HPY"/>
    <property type="match status" value="2"/>
</dbReference>
<dbReference type="PANTHER" id="PTHR43297">
    <property type="entry name" value="OLIGOPEPTIDE TRANSPORT ATP-BINDING PROTEIN APPD"/>
    <property type="match status" value="1"/>
</dbReference>
<comment type="similarity">
    <text evidence="2">Belongs to the ABC transporter superfamily.</text>
</comment>
<name>A0ABT1LPF9_9MICC</name>
<keyword evidence="5" id="KW-0547">Nucleotide-binding</keyword>
<evidence type="ECO:0000313" key="10">
    <source>
        <dbReference type="EMBL" id="MCP8999841.1"/>
    </source>
</evidence>
<organism evidence="10 11">
    <name type="scientific">Pseudarthrobacter humi</name>
    <dbReference type="NCBI Taxonomy" id="2952523"/>
    <lineage>
        <taxon>Bacteria</taxon>
        <taxon>Bacillati</taxon>
        <taxon>Actinomycetota</taxon>
        <taxon>Actinomycetes</taxon>
        <taxon>Micrococcales</taxon>
        <taxon>Micrococcaceae</taxon>
        <taxon>Pseudarthrobacter</taxon>
    </lineage>
</organism>
<feature type="compositionally biased region" description="Basic and acidic residues" evidence="8">
    <location>
        <begin position="557"/>
        <end position="570"/>
    </location>
</feature>
<dbReference type="NCBIfam" id="NF008453">
    <property type="entry name" value="PRK11308.1"/>
    <property type="match status" value="2"/>
</dbReference>
<feature type="region of interest" description="Disordered" evidence="8">
    <location>
        <begin position="556"/>
        <end position="579"/>
    </location>
</feature>
<keyword evidence="11" id="KW-1185">Reference proteome</keyword>
<dbReference type="SMART" id="SM00382">
    <property type="entry name" value="AAA"/>
    <property type="match status" value="2"/>
</dbReference>
<sequence>MSNNTSEDLSMEAVRRCPPRDEPPVLAIREVSVDFNIGGERVQAIQDVSFDVYAGEILAVVGESGSGKSVSSLASLRLLPDTANVTGSITTAGTDVLSATEAEMEALRGDDAAMIFQEPMTAMNPVYTIGHQISAALRAHRTVSAKEAHQLAVEMLDRVGMPEPARRAKQYPHQLSGGQRQRAMIAMALICDPKVLIADEPTTALDVTVQAEILDLIKDIQQRTGMAVLFITHDMGVVADVAQRVIVMQKGRVVEEAFVNDLFDDPRHPYTRKLLAAVPRLSISEGSVPVIESDPAESQEDVVLSAKDLVVEYPGRLGRRGFRAVQNVNFEVHRGEILGLVGESGSGKSTVGRCVVGLLKATEGELNVCGHDISNLSSRRIRPLRKRFGIVFQDPASSLNPRASIGDSIAEPLRLHGNLSSGKEARKRVGELLESVELPSSWYERFPHELSGGQRQRIGIARAISLEPELLVADEPTSALDVSVQAKVLEILLELQGRMGFSCLFISHDLAVVESLASRVAVMRNGTIVEAGSINQVLKQPQQAYTQRLIAAAPIPDPREQRRRTVERRAMSANEATRA</sequence>
<protein>
    <submittedName>
        <fullName evidence="10">ABC transporter ATP-binding protein</fullName>
    </submittedName>
</protein>
<evidence type="ECO:0000256" key="8">
    <source>
        <dbReference type="SAM" id="MobiDB-lite"/>
    </source>
</evidence>
<dbReference type="RefSeq" id="WP_254749419.1">
    <property type="nucleotide sequence ID" value="NZ_JANCLV010000004.1"/>
</dbReference>
<dbReference type="InterPro" id="IPR017871">
    <property type="entry name" value="ABC_transporter-like_CS"/>
</dbReference>
<dbReference type="InterPro" id="IPR013563">
    <property type="entry name" value="Oligopep_ABC_C"/>
</dbReference>
<feature type="domain" description="ABC transporter" evidence="9">
    <location>
        <begin position="28"/>
        <end position="275"/>
    </location>
</feature>
<evidence type="ECO:0000256" key="4">
    <source>
        <dbReference type="ARBA" id="ARBA00022475"/>
    </source>
</evidence>
<dbReference type="EMBL" id="JANCLV010000004">
    <property type="protein sequence ID" value="MCP8999841.1"/>
    <property type="molecule type" value="Genomic_DNA"/>
</dbReference>
<dbReference type="PROSITE" id="PS00211">
    <property type="entry name" value="ABC_TRANSPORTER_1"/>
    <property type="match status" value="2"/>
</dbReference>
<keyword evidence="7" id="KW-0472">Membrane</keyword>
<comment type="subcellular location">
    <subcellularLocation>
        <location evidence="1">Cell membrane</location>
        <topology evidence="1">Peripheral membrane protein</topology>
    </subcellularLocation>
</comment>
<keyword evidence="4" id="KW-1003">Cell membrane</keyword>
<feature type="domain" description="ABC transporter" evidence="9">
    <location>
        <begin position="304"/>
        <end position="550"/>
    </location>
</feature>
<accession>A0ABT1LPF9</accession>